<organism evidence="1 2">
    <name type="scientific">Salinivirga cyanobacteriivorans</name>
    <dbReference type="NCBI Taxonomy" id="1307839"/>
    <lineage>
        <taxon>Bacteria</taxon>
        <taxon>Pseudomonadati</taxon>
        <taxon>Bacteroidota</taxon>
        <taxon>Bacteroidia</taxon>
        <taxon>Bacteroidales</taxon>
        <taxon>Salinivirgaceae</taxon>
        <taxon>Salinivirga</taxon>
    </lineage>
</organism>
<dbReference type="EMBL" id="CP013118">
    <property type="protein sequence ID" value="ALO15368.1"/>
    <property type="molecule type" value="Genomic_DNA"/>
</dbReference>
<evidence type="ECO:0000313" key="1">
    <source>
        <dbReference type="EMBL" id="ALO15368.1"/>
    </source>
</evidence>
<keyword evidence="2" id="KW-1185">Reference proteome</keyword>
<dbReference type="Proteomes" id="UP000064893">
    <property type="component" value="Chromosome"/>
</dbReference>
<accession>A0A0S2HZ82</accession>
<gene>
    <name evidence="1" type="ORF">L21SP5_01726</name>
</gene>
<dbReference type="KEGG" id="blq:L21SP5_01726"/>
<dbReference type="AlphaFoldDB" id="A0A0S2HZ82"/>
<evidence type="ECO:0000313" key="2">
    <source>
        <dbReference type="Proteomes" id="UP000064893"/>
    </source>
</evidence>
<proteinExistence type="predicted"/>
<sequence length="61" mass="7269">MVFSQGIALNQYILHVQADQLKKMCEFQRWAFGAKQLFIIAQCNNKEKKTNQVFYMFFCNL</sequence>
<name>A0A0S2HZ82_9BACT</name>
<protein>
    <submittedName>
        <fullName evidence="1">Uncharacterized protein</fullName>
    </submittedName>
</protein>
<reference evidence="1 2" key="1">
    <citation type="submission" date="2015-11" db="EMBL/GenBank/DDBJ databases">
        <title>Description and complete genome sequence of a novel strain predominating in hypersaline microbial mats and representing a new family of the Bacteriodetes phylum.</title>
        <authorList>
            <person name="Spring S."/>
            <person name="Bunk B."/>
            <person name="Sproer C."/>
            <person name="Klenk H.-P."/>
        </authorList>
    </citation>
    <scope>NUCLEOTIDE SEQUENCE [LARGE SCALE GENOMIC DNA]</scope>
    <source>
        <strain evidence="1 2">L21-Spi-D4</strain>
    </source>
</reference>